<dbReference type="InterPro" id="IPR027383">
    <property type="entry name" value="Znf_put"/>
</dbReference>
<comment type="subcellular location">
    <subcellularLocation>
        <location evidence="2">Cell membrane</location>
    </subcellularLocation>
    <subcellularLocation>
        <location evidence="1">Membrane</location>
        <topology evidence="1">Single-pass membrane protein</topology>
    </subcellularLocation>
</comment>
<keyword evidence="3" id="KW-1003">Cell membrane</keyword>
<dbReference type="RefSeq" id="WP_030658114.1">
    <property type="nucleotide sequence ID" value="NZ_BMRU01000012.1"/>
</dbReference>
<dbReference type="Proteomes" id="UP000660554">
    <property type="component" value="Unassembled WGS sequence"/>
</dbReference>
<evidence type="ECO:0000259" key="13">
    <source>
        <dbReference type="Pfam" id="PF13490"/>
    </source>
</evidence>
<keyword evidence="8" id="KW-0804">Transcription</keyword>
<dbReference type="Pfam" id="PF13490">
    <property type="entry name" value="zf-HC2"/>
    <property type="match status" value="1"/>
</dbReference>
<evidence type="ECO:0000256" key="5">
    <source>
        <dbReference type="ARBA" id="ARBA00022989"/>
    </source>
</evidence>
<feature type="domain" description="Anti-sigma K factor RskA C-terminal" evidence="12">
    <location>
        <begin position="108"/>
        <end position="242"/>
    </location>
</feature>
<feature type="transmembrane region" description="Helical" evidence="11">
    <location>
        <begin position="99"/>
        <end position="120"/>
    </location>
</feature>
<dbReference type="InterPro" id="IPR041916">
    <property type="entry name" value="Anti_sigma_zinc_sf"/>
</dbReference>
<reference evidence="15" key="1">
    <citation type="submission" date="2020-09" db="EMBL/GenBank/DDBJ databases">
        <title>Whole genome shotgun sequence of Streptomyces cinnamonensis NBRC 15873.</title>
        <authorList>
            <person name="Komaki H."/>
            <person name="Tamura T."/>
        </authorList>
    </citation>
    <scope>NUCLEOTIDE SEQUENCE [LARGE SCALE GENOMIC DNA]</scope>
    <source>
        <strain evidence="15">NBRC 15873</strain>
    </source>
</reference>
<gene>
    <name evidence="14" type="ORF">Scinn_70750</name>
</gene>
<evidence type="ECO:0000256" key="3">
    <source>
        <dbReference type="ARBA" id="ARBA00022475"/>
    </source>
</evidence>
<evidence type="ECO:0000259" key="12">
    <source>
        <dbReference type="Pfam" id="PF10099"/>
    </source>
</evidence>
<proteinExistence type="predicted"/>
<evidence type="ECO:0000256" key="2">
    <source>
        <dbReference type="ARBA" id="ARBA00004236"/>
    </source>
</evidence>
<dbReference type="Pfam" id="PF10099">
    <property type="entry name" value="RskA_C"/>
    <property type="match status" value="1"/>
</dbReference>
<dbReference type="PANTHER" id="PTHR37461">
    <property type="entry name" value="ANTI-SIGMA-K FACTOR RSKA"/>
    <property type="match status" value="1"/>
</dbReference>
<dbReference type="EMBL" id="BNDV01000017">
    <property type="protein sequence ID" value="GHI17612.1"/>
    <property type="molecule type" value="Genomic_DNA"/>
</dbReference>
<evidence type="ECO:0000256" key="9">
    <source>
        <dbReference type="ARBA" id="ARBA00029829"/>
    </source>
</evidence>
<evidence type="ECO:0000256" key="8">
    <source>
        <dbReference type="ARBA" id="ARBA00023163"/>
    </source>
</evidence>
<protein>
    <recommendedName>
        <fullName evidence="10">Regulator of SigK</fullName>
    </recommendedName>
    <alternativeName>
        <fullName evidence="9">Sigma-K anti-sigma factor RskA</fullName>
    </alternativeName>
</protein>
<evidence type="ECO:0000256" key="10">
    <source>
        <dbReference type="ARBA" id="ARBA00030803"/>
    </source>
</evidence>
<dbReference type="GeneID" id="86959099"/>
<organism evidence="14 15">
    <name type="scientific">Streptomyces virginiae</name>
    <name type="common">Streptomyces cinnamonensis</name>
    <dbReference type="NCBI Taxonomy" id="1961"/>
    <lineage>
        <taxon>Bacteria</taxon>
        <taxon>Bacillati</taxon>
        <taxon>Actinomycetota</taxon>
        <taxon>Actinomycetes</taxon>
        <taxon>Kitasatosporales</taxon>
        <taxon>Streptomycetaceae</taxon>
        <taxon>Streptomyces</taxon>
    </lineage>
</organism>
<evidence type="ECO:0000256" key="4">
    <source>
        <dbReference type="ARBA" id="ARBA00022692"/>
    </source>
</evidence>
<accession>A0ABQ3NY07</accession>
<keyword evidence="4 11" id="KW-0812">Transmembrane</keyword>
<evidence type="ECO:0000256" key="6">
    <source>
        <dbReference type="ARBA" id="ARBA00023015"/>
    </source>
</evidence>
<feature type="domain" description="Putative zinc-finger" evidence="13">
    <location>
        <begin position="7"/>
        <end position="39"/>
    </location>
</feature>
<dbReference type="InterPro" id="IPR018764">
    <property type="entry name" value="RskA_C"/>
</dbReference>
<evidence type="ECO:0000256" key="1">
    <source>
        <dbReference type="ARBA" id="ARBA00004167"/>
    </source>
</evidence>
<keyword evidence="15" id="KW-1185">Reference proteome</keyword>
<evidence type="ECO:0000313" key="15">
    <source>
        <dbReference type="Proteomes" id="UP000660554"/>
    </source>
</evidence>
<sequence>MKQHHSDVHTLAAAYALNALEPAERKAFTDHLPQCQACREEVAEFEATAARLADAAAQYPPAAMKHHVMAAVDGVRQLPPRVPDTAPTATFGSALRRRAVPLALAASVVAAASFAGLAAWQNQQSEQYQQRATQAEQRLDDVSTVLAAPDARTAHGRASNGAATTVVASERQNRAVFTASGLPAPAPGKTYQLWLDHDGTMRPAGFIRQDGTVLIDGDTADAGAVGLTLEPAGGSRRPTSAPLLLMALPT</sequence>
<dbReference type="Gene3D" id="1.10.10.1320">
    <property type="entry name" value="Anti-sigma factor, zinc-finger domain"/>
    <property type="match status" value="1"/>
</dbReference>
<dbReference type="InterPro" id="IPR051474">
    <property type="entry name" value="Anti-sigma-K/W_factor"/>
</dbReference>
<keyword evidence="6" id="KW-0805">Transcription regulation</keyword>
<evidence type="ECO:0000256" key="11">
    <source>
        <dbReference type="SAM" id="Phobius"/>
    </source>
</evidence>
<dbReference type="PANTHER" id="PTHR37461:SF1">
    <property type="entry name" value="ANTI-SIGMA-K FACTOR RSKA"/>
    <property type="match status" value="1"/>
</dbReference>
<evidence type="ECO:0000256" key="7">
    <source>
        <dbReference type="ARBA" id="ARBA00023136"/>
    </source>
</evidence>
<comment type="caution">
    <text evidence="14">The sequence shown here is derived from an EMBL/GenBank/DDBJ whole genome shotgun (WGS) entry which is preliminary data.</text>
</comment>
<evidence type="ECO:0000313" key="14">
    <source>
        <dbReference type="EMBL" id="GHI17612.1"/>
    </source>
</evidence>
<name>A0ABQ3NY07_STRVG</name>
<keyword evidence="5 11" id="KW-1133">Transmembrane helix</keyword>
<keyword evidence="7 11" id="KW-0472">Membrane</keyword>